<feature type="domain" description="UmuC" evidence="6">
    <location>
        <begin position="18"/>
        <end position="207"/>
    </location>
</feature>
<protein>
    <submittedName>
        <fullName evidence="7">Y-family DNA polymerase</fullName>
    </submittedName>
</protein>
<dbReference type="PANTHER" id="PTHR11076">
    <property type="entry name" value="DNA REPAIR POLYMERASE UMUC / TRANSFERASE FAMILY MEMBER"/>
    <property type="match status" value="1"/>
</dbReference>
<evidence type="ECO:0000256" key="4">
    <source>
        <dbReference type="ARBA" id="ARBA00023204"/>
    </source>
</evidence>
<dbReference type="GO" id="GO:0009432">
    <property type="term" value="P:SOS response"/>
    <property type="evidence" value="ECO:0007669"/>
    <property type="project" value="UniProtKB-KW"/>
</dbReference>
<dbReference type="Pfam" id="PF11799">
    <property type="entry name" value="IMS_C"/>
    <property type="match status" value="1"/>
</dbReference>
<evidence type="ECO:0000256" key="3">
    <source>
        <dbReference type="ARBA" id="ARBA00023199"/>
    </source>
</evidence>
<dbReference type="InterPro" id="IPR043128">
    <property type="entry name" value="Rev_trsase/Diguanyl_cyclase"/>
</dbReference>
<dbReference type="EMBL" id="JAVIDA010000016">
    <property type="protein sequence ID" value="MDQ9072159.1"/>
    <property type="molecule type" value="Genomic_DNA"/>
</dbReference>
<dbReference type="AlphaFoldDB" id="A0AAW8JJX7"/>
<dbReference type="GO" id="GO:0003887">
    <property type="term" value="F:DNA-directed DNA polymerase activity"/>
    <property type="evidence" value="ECO:0007669"/>
    <property type="project" value="TreeGrafter"/>
</dbReference>
<proteinExistence type="inferred from homology"/>
<comment type="caution">
    <text evidence="7">The sequence shown here is derived from an EMBL/GenBank/DDBJ whole genome shotgun (WGS) entry which is preliminary data.</text>
</comment>
<dbReference type="InterPro" id="IPR017961">
    <property type="entry name" value="DNA_pol_Y-fam_little_finger"/>
</dbReference>
<dbReference type="Pfam" id="PF13438">
    <property type="entry name" value="DUF4113"/>
    <property type="match status" value="1"/>
</dbReference>
<dbReference type="CDD" id="cd01700">
    <property type="entry name" value="PolY_Pol_V_umuC"/>
    <property type="match status" value="1"/>
</dbReference>
<dbReference type="GO" id="GO:0006281">
    <property type="term" value="P:DNA repair"/>
    <property type="evidence" value="ECO:0007669"/>
    <property type="project" value="UniProtKB-KW"/>
</dbReference>
<dbReference type="PROSITE" id="PS50173">
    <property type="entry name" value="UMUC"/>
    <property type="match status" value="1"/>
</dbReference>
<evidence type="ECO:0000256" key="1">
    <source>
        <dbReference type="ARBA" id="ARBA00010945"/>
    </source>
</evidence>
<keyword evidence="4" id="KW-0234">DNA repair</keyword>
<sequence length="450" mass="51580">MTTSSHIENKVLAENEIFALIDINNCYVSCERVFKPHLNGKAVVVLSNNDGCVVSRSNEAKALNINMAVPWYEIEKEALNAGVEVFSSNYALYGDMSQRFFSILRRFFNDDDLEPYSIDECFIRLTSYQKTCDLEQYCRELIETIQKWIGLPCSIGIGFSKTQAKLANHFAKKIQTFAGVCNLTTLDPCAFESLLIETPVSEVWGIGRKISKQLKAYAIESCYDLTFANEHHLSRQFSVLIGRTIRELKGQSCIALDDPDIPSKRILSSRSFASALSDKDILKQAMIFHLKRAHTRLRAQQQLCACVHVSLYEKIKTAPYKKSISYAIGLEYASDDLLNLTQVAMQQIDVLFKENTQYVKISVMFSALHPKQQHIDDLWQPIQKIEQRHKLMQTLSHAEKKFGLDCIQIGYHSSQNTWQMKQQHRSPRYTTRWSEMLCIDDSHMTVTQNK</sequence>
<keyword evidence="5" id="KW-0742">SOS response</keyword>
<dbReference type="Gene3D" id="1.10.150.20">
    <property type="entry name" value="5' to 3' exonuclease, C-terminal subdomain"/>
    <property type="match status" value="1"/>
</dbReference>
<evidence type="ECO:0000256" key="2">
    <source>
        <dbReference type="ARBA" id="ARBA00022763"/>
    </source>
</evidence>
<keyword evidence="3" id="KW-0741">SOS mutagenesis</keyword>
<gene>
    <name evidence="7" type="ORF">RFH51_11890</name>
</gene>
<dbReference type="Gene3D" id="3.30.70.270">
    <property type="match status" value="1"/>
</dbReference>
<dbReference type="Gene3D" id="3.40.1170.60">
    <property type="match status" value="1"/>
</dbReference>
<dbReference type="InterPro" id="IPR001126">
    <property type="entry name" value="UmuC"/>
</dbReference>
<dbReference type="InterPro" id="IPR050116">
    <property type="entry name" value="DNA_polymerase-Y"/>
</dbReference>
<dbReference type="Proteomes" id="UP001243195">
    <property type="component" value="Unassembled WGS sequence"/>
</dbReference>
<keyword evidence="2" id="KW-0227">DNA damage</keyword>
<evidence type="ECO:0000313" key="7">
    <source>
        <dbReference type="EMBL" id="MDQ9072159.1"/>
    </source>
</evidence>
<dbReference type="GO" id="GO:0042276">
    <property type="term" value="P:error-prone translesion synthesis"/>
    <property type="evidence" value="ECO:0007669"/>
    <property type="project" value="TreeGrafter"/>
</dbReference>
<dbReference type="RefSeq" id="WP_308956599.1">
    <property type="nucleotide sequence ID" value="NZ_JAVICY010000019.1"/>
</dbReference>
<evidence type="ECO:0000256" key="5">
    <source>
        <dbReference type="ARBA" id="ARBA00023236"/>
    </source>
</evidence>
<name>A0AAW8JJX7_9GAMM</name>
<evidence type="ECO:0000259" key="6">
    <source>
        <dbReference type="PROSITE" id="PS50173"/>
    </source>
</evidence>
<evidence type="ECO:0000313" key="8">
    <source>
        <dbReference type="Proteomes" id="UP001243195"/>
    </source>
</evidence>
<dbReference type="InterPro" id="IPR024728">
    <property type="entry name" value="PolY_HhH_motif"/>
</dbReference>
<dbReference type="Pfam" id="PF00817">
    <property type="entry name" value="IMS"/>
    <property type="match status" value="1"/>
</dbReference>
<dbReference type="InterPro" id="IPR025188">
    <property type="entry name" value="DUF4113"/>
</dbReference>
<reference evidence="7" key="1">
    <citation type="submission" date="2023-08" db="EMBL/GenBank/DDBJ databases">
        <title>Emergence of clinically-relevant ST2 carbapenem-resistant Acinetobacter baumannii strains in hospital sewages in Zhejiang, East of China.</title>
        <authorList>
            <person name="Kaichao C."/>
            <person name="Zhang R."/>
        </authorList>
    </citation>
    <scope>NUCLEOTIDE SEQUENCE</scope>
    <source>
        <strain evidence="7">M-SY-60</strain>
    </source>
</reference>
<comment type="similarity">
    <text evidence="1">Belongs to the DNA polymerase type-Y family.</text>
</comment>
<dbReference type="Pfam" id="PF11798">
    <property type="entry name" value="IMS_HHH"/>
    <property type="match status" value="1"/>
</dbReference>
<dbReference type="GO" id="GO:0005829">
    <property type="term" value="C:cytosol"/>
    <property type="evidence" value="ECO:0007669"/>
    <property type="project" value="TreeGrafter"/>
</dbReference>
<dbReference type="PANTHER" id="PTHR11076:SF34">
    <property type="entry name" value="PROTEIN UMUC"/>
    <property type="match status" value="1"/>
</dbReference>
<dbReference type="SUPFAM" id="SSF56672">
    <property type="entry name" value="DNA/RNA polymerases"/>
    <property type="match status" value="1"/>
</dbReference>
<dbReference type="InterPro" id="IPR043502">
    <property type="entry name" value="DNA/RNA_pol_sf"/>
</dbReference>
<dbReference type="GO" id="GO:0003684">
    <property type="term" value="F:damaged DNA binding"/>
    <property type="evidence" value="ECO:0007669"/>
    <property type="project" value="InterPro"/>
</dbReference>
<accession>A0AAW8JJX7</accession>
<organism evidence="7 8">
    <name type="scientific">Acinetobacter gerneri</name>
    <dbReference type="NCBI Taxonomy" id="202952"/>
    <lineage>
        <taxon>Bacteria</taxon>
        <taxon>Pseudomonadati</taxon>
        <taxon>Pseudomonadota</taxon>
        <taxon>Gammaproteobacteria</taxon>
        <taxon>Moraxellales</taxon>
        <taxon>Moraxellaceae</taxon>
        <taxon>Acinetobacter</taxon>
    </lineage>
</organism>